<dbReference type="SUPFAM" id="SSF53474">
    <property type="entry name" value="alpha/beta-Hydrolases"/>
    <property type="match status" value="1"/>
</dbReference>
<keyword evidence="3" id="KW-1185">Reference proteome</keyword>
<evidence type="ECO:0000256" key="1">
    <source>
        <dbReference type="SAM" id="MobiDB-lite"/>
    </source>
</evidence>
<dbReference type="EMBL" id="CAWUON010000014">
    <property type="protein sequence ID" value="CAK7265802.1"/>
    <property type="molecule type" value="Genomic_DNA"/>
</dbReference>
<comment type="caution">
    <text evidence="2">The sequence shown here is derived from an EMBL/GenBank/DDBJ whole genome shotgun (WGS) entry which is preliminary data.</text>
</comment>
<sequence length="431" mass="45098">MRRTLLLCFIHGFKGGDDTFGARSQFSQDLRQRVAQALPLVDVRIAVYPTYETRGDLAACVARFTEWLLEKVIDLEVAARTPSPTVDPSVHCVLIGHSMGGIVAADALLTLAGDRQVGGDKETLADELNTLMFPYVQGVLGFDTPYLGIAPGVVAHGAEGQYAAASAALTQISGLTDAIWGNKSRGSGAGSSSPSTARHSSLAALPAAAEQSPAATSSRTPATASASASASASTSGWGWGRIAMVAGAGGAVVAAATAAYQRREQLTEGWSWATSHLEFVNCLARGQVLRARMARMTEASQQLNIGFGNLYTQLGKAAALEAQKRNAAASRDAKNGQNAGDRGSPLRAILPAGQRTFCNLPSGQTPAGVWRPAVNDAAPDETRAHMGMFDPSHNPNYSTLLRDAGNMIVLWIKDSAWYAGAHVMPAPPRGG</sequence>
<dbReference type="PANTHER" id="PTHR47842">
    <property type="entry name" value="EXPRESSED PROTEIN"/>
    <property type="match status" value="1"/>
</dbReference>
<reference evidence="2 3" key="1">
    <citation type="submission" date="2024-01" db="EMBL/GenBank/DDBJ databases">
        <authorList>
            <person name="Allen C."/>
            <person name="Tagirdzhanova G."/>
        </authorList>
    </citation>
    <scope>NUCLEOTIDE SEQUENCE [LARGE SCALE GENOMIC DNA]</scope>
    <source>
        <strain evidence="2 3">CBS 119000</strain>
    </source>
</reference>
<feature type="region of interest" description="Disordered" evidence="1">
    <location>
        <begin position="184"/>
        <end position="235"/>
    </location>
</feature>
<evidence type="ECO:0000313" key="2">
    <source>
        <dbReference type="EMBL" id="CAK7265802.1"/>
    </source>
</evidence>
<dbReference type="PANTHER" id="PTHR47842:SF1">
    <property type="entry name" value="DUF676 DOMAIN-CONTAINING PROTEIN"/>
    <property type="match status" value="1"/>
</dbReference>
<accession>A0ABP0DFC6</accession>
<dbReference type="Gene3D" id="3.40.50.1820">
    <property type="entry name" value="alpha/beta hydrolase"/>
    <property type="match status" value="1"/>
</dbReference>
<protein>
    <recommendedName>
        <fullName evidence="4">DUF676 domain-containing protein</fullName>
    </recommendedName>
</protein>
<proteinExistence type="predicted"/>
<gene>
    <name evidence="2" type="ORF">SEPCBS119000_001703</name>
</gene>
<name>A0ABP0DFC6_9PEZI</name>
<evidence type="ECO:0000313" key="3">
    <source>
        <dbReference type="Proteomes" id="UP001642502"/>
    </source>
</evidence>
<dbReference type="InterPro" id="IPR029058">
    <property type="entry name" value="AB_hydrolase_fold"/>
</dbReference>
<evidence type="ECO:0008006" key="4">
    <source>
        <dbReference type="Google" id="ProtNLM"/>
    </source>
</evidence>
<dbReference type="Proteomes" id="UP001642502">
    <property type="component" value="Unassembled WGS sequence"/>
</dbReference>
<organism evidence="2 3">
    <name type="scientific">Sporothrix epigloea</name>
    <dbReference type="NCBI Taxonomy" id="1892477"/>
    <lineage>
        <taxon>Eukaryota</taxon>
        <taxon>Fungi</taxon>
        <taxon>Dikarya</taxon>
        <taxon>Ascomycota</taxon>
        <taxon>Pezizomycotina</taxon>
        <taxon>Sordariomycetes</taxon>
        <taxon>Sordariomycetidae</taxon>
        <taxon>Ophiostomatales</taxon>
        <taxon>Ophiostomataceae</taxon>
        <taxon>Sporothrix</taxon>
    </lineage>
</organism>